<organism evidence="1 2">
    <name type="scientific">Fomitopsis schrenkii</name>
    <name type="common">Brown rot fungus</name>
    <dbReference type="NCBI Taxonomy" id="2126942"/>
    <lineage>
        <taxon>Eukaryota</taxon>
        <taxon>Fungi</taxon>
        <taxon>Dikarya</taxon>
        <taxon>Basidiomycota</taxon>
        <taxon>Agaricomycotina</taxon>
        <taxon>Agaricomycetes</taxon>
        <taxon>Polyporales</taxon>
        <taxon>Fomitopsis</taxon>
    </lineage>
</organism>
<reference evidence="1 2" key="1">
    <citation type="journal article" date="2012" name="Science">
        <title>The Paleozoic origin of enzymatic lignin decomposition reconstructed from 31 fungal genomes.</title>
        <authorList>
            <person name="Floudas D."/>
            <person name="Binder M."/>
            <person name="Riley R."/>
            <person name="Barry K."/>
            <person name="Blanchette R.A."/>
            <person name="Henrissat B."/>
            <person name="Martinez A.T."/>
            <person name="Otillar R."/>
            <person name="Spatafora J.W."/>
            <person name="Yadav J.S."/>
            <person name="Aerts A."/>
            <person name="Benoit I."/>
            <person name="Boyd A."/>
            <person name="Carlson A."/>
            <person name="Copeland A."/>
            <person name="Coutinho P.M."/>
            <person name="de Vries R.P."/>
            <person name="Ferreira P."/>
            <person name="Findley K."/>
            <person name="Foster B."/>
            <person name="Gaskell J."/>
            <person name="Glotzer D."/>
            <person name="Gorecki P."/>
            <person name="Heitman J."/>
            <person name="Hesse C."/>
            <person name="Hori C."/>
            <person name="Igarashi K."/>
            <person name="Jurgens J.A."/>
            <person name="Kallen N."/>
            <person name="Kersten P."/>
            <person name="Kohler A."/>
            <person name="Kuees U."/>
            <person name="Kumar T.K.A."/>
            <person name="Kuo A."/>
            <person name="LaButti K."/>
            <person name="Larrondo L.F."/>
            <person name="Lindquist E."/>
            <person name="Ling A."/>
            <person name="Lombard V."/>
            <person name="Lucas S."/>
            <person name="Lundell T."/>
            <person name="Martin R."/>
            <person name="McLaughlin D.J."/>
            <person name="Morgenstern I."/>
            <person name="Morin E."/>
            <person name="Murat C."/>
            <person name="Nagy L.G."/>
            <person name="Nolan M."/>
            <person name="Ohm R.A."/>
            <person name="Patyshakuliyeva A."/>
            <person name="Rokas A."/>
            <person name="Ruiz-Duenas F.J."/>
            <person name="Sabat G."/>
            <person name="Salamov A."/>
            <person name="Samejima M."/>
            <person name="Schmutz J."/>
            <person name="Slot J.C."/>
            <person name="St John F."/>
            <person name="Stenlid J."/>
            <person name="Sun H."/>
            <person name="Sun S."/>
            <person name="Syed K."/>
            <person name="Tsang A."/>
            <person name="Wiebenga A."/>
            <person name="Young D."/>
            <person name="Pisabarro A."/>
            <person name="Eastwood D.C."/>
            <person name="Martin F."/>
            <person name="Cullen D."/>
            <person name="Grigoriev I.V."/>
            <person name="Hibbett D.S."/>
        </authorList>
    </citation>
    <scope>NUCLEOTIDE SEQUENCE</scope>
    <source>
        <strain evidence="2">FP-58527</strain>
    </source>
</reference>
<proteinExistence type="predicted"/>
<dbReference type="AlphaFoldDB" id="S8FI69"/>
<sequence>MATSTLSHERRNVATNTYFVTLIRHRSIVALSYMMTTMPSYALSSMYGNDVV</sequence>
<dbReference type="Proteomes" id="UP000015241">
    <property type="component" value="Unassembled WGS sequence"/>
</dbReference>
<evidence type="ECO:0000313" key="1">
    <source>
        <dbReference type="EMBL" id="EPT01096.1"/>
    </source>
</evidence>
<name>S8FI69_FOMSC</name>
<accession>S8FI69</accession>
<dbReference type="InParanoid" id="S8FI69"/>
<evidence type="ECO:0000313" key="2">
    <source>
        <dbReference type="Proteomes" id="UP000015241"/>
    </source>
</evidence>
<protein>
    <submittedName>
        <fullName evidence="1">Uncharacterized protein</fullName>
    </submittedName>
</protein>
<gene>
    <name evidence="1" type="ORF">FOMPIDRAFT_1023423</name>
</gene>
<dbReference type="HOGENOM" id="CLU_3087237_0_0_1"/>
<keyword evidence="2" id="KW-1185">Reference proteome</keyword>
<dbReference type="EMBL" id="KE504144">
    <property type="protein sequence ID" value="EPT01096.1"/>
    <property type="molecule type" value="Genomic_DNA"/>
</dbReference>